<protein>
    <submittedName>
        <fullName evidence="1">Uncharacterized protein</fullName>
    </submittedName>
</protein>
<dbReference type="Proteomes" id="UP001179181">
    <property type="component" value="Unassembled WGS sequence"/>
</dbReference>
<sequence>MKYGIVSSTLPYIDAIFAKIDFDLTIIGKIAHG</sequence>
<accession>A0ABX0US94</accession>
<dbReference type="EMBL" id="JAASQJ010000003">
    <property type="protein sequence ID" value="NIJ53856.1"/>
    <property type="molecule type" value="Genomic_DNA"/>
</dbReference>
<evidence type="ECO:0000313" key="1">
    <source>
        <dbReference type="EMBL" id="NIJ53856.1"/>
    </source>
</evidence>
<evidence type="ECO:0000313" key="2">
    <source>
        <dbReference type="Proteomes" id="UP001179181"/>
    </source>
</evidence>
<comment type="caution">
    <text evidence="1">The sequence shown here is derived from an EMBL/GenBank/DDBJ whole genome shotgun (WGS) entry which is preliminary data.</text>
</comment>
<proteinExistence type="predicted"/>
<keyword evidence="2" id="KW-1185">Reference proteome</keyword>
<gene>
    <name evidence="1" type="ORF">FHS68_003038</name>
</gene>
<organism evidence="1 2">
    <name type="scientific">Dyadobacter arcticus</name>
    <dbReference type="NCBI Taxonomy" id="1078754"/>
    <lineage>
        <taxon>Bacteria</taxon>
        <taxon>Pseudomonadati</taxon>
        <taxon>Bacteroidota</taxon>
        <taxon>Cytophagia</taxon>
        <taxon>Cytophagales</taxon>
        <taxon>Spirosomataceae</taxon>
        <taxon>Dyadobacter</taxon>
    </lineage>
</organism>
<name>A0ABX0US94_9BACT</name>
<reference evidence="1 2" key="1">
    <citation type="submission" date="2020-03" db="EMBL/GenBank/DDBJ databases">
        <title>Genomic Encyclopedia of Type Strains, Phase IV (KMG-IV): sequencing the most valuable type-strain genomes for metagenomic binning, comparative biology and taxonomic classification.</title>
        <authorList>
            <person name="Goeker M."/>
        </authorList>
    </citation>
    <scope>NUCLEOTIDE SEQUENCE [LARGE SCALE GENOMIC DNA]</scope>
    <source>
        <strain evidence="1 2">DSM 102865</strain>
    </source>
</reference>